<dbReference type="EMBL" id="CADCTN010000012">
    <property type="protein sequence ID" value="CAA9214733.1"/>
    <property type="molecule type" value="Genomic_DNA"/>
</dbReference>
<feature type="region of interest" description="Disordered" evidence="1">
    <location>
        <begin position="1"/>
        <end position="92"/>
    </location>
</feature>
<name>A0A6J4H6X5_9ACTN</name>
<sequence>ERSDRPGADPGRDRGHPRGAGPDRRRAQRPAGRPRAGEGDRRPRQGHRRRDLPREPAGRDRRRRGTGGTGPRGDHLAPEAHHVARRSKEEAL</sequence>
<organism evidence="2">
    <name type="scientific">uncultured Blastococcus sp</name>
    <dbReference type="NCBI Taxonomy" id="217144"/>
    <lineage>
        <taxon>Bacteria</taxon>
        <taxon>Bacillati</taxon>
        <taxon>Actinomycetota</taxon>
        <taxon>Actinomycetes</taxon>
        <taxon>Geodermatophilales</taxon>
        <taxon>Geodermatophilaceae</taxon>
        <taxon>Blastococcus</taxon>
        <taxon>environmental samples</taxon>
    </lineage>
</organism>
<proteinExistence type="predicted"/>
<protein>
    <submittedName>
        <fullName evidence="2">Uncharacterized protein</fullName>
    </submittedName>
</protein>
<reference evidence="2" key="1">
    <citation type="submission" date="2020-02" db="EMBL/GenBank/DDBJ databases">
        <authorList>
            <person name="Meier V. D."/>
        </authorList>
    </citation>
    <scope>NUCLEOTIDE SEQUENCE</scope>
    <source>
        <strain evidence="2">AVDCRST_MAG52</strain>
    </source>
</reference>
<feature type="compositionally biased region" description="Basic and acidic residues" evidence="1">
    <location>
        <begin position="72"/>
        <end position="92"/>
    </location>
</feature>
<evidence type="ECO:0000256" key="1">
    <source>
        <dbReference type="SAM" id="MobiDB-lite"/>
    </source>
</evidence>
<feature type="non-terminal residue" evidence="2">
    <location>
        <position position="1"/>
    </location>
</feature>
<feature type="compositionally biased region" description="Basic and acidic residues" evidence="1">
    <location>
        <begin position="1"/>
        <end position="25"/>
    </location>
</feature>
<dbReference type="AlphaFoldDB" id="A0A6J4H6X5"/>
<gene>
    <name evidence="2" type="ORF">AVDCRST_MAG52-148</name>
</gene>
<evidence type="ECO:0000313" key="2">
    <source>
        <dbReference type="EMBL" id="CAA9214733.1"/>
    </source>
</evidence>
<accession>A0A6J4H6X5</accession>
<feature type="non-terminal residue" evidence="2">
    <location>
        <position position="92"/>
    </location>
</feature>